<dbReference type="Gene3D" id="1.20.1560.10">
    <property type="entry name" value="ABC transporter type 1, transmembrane domain"/>
    <property type="match status" value="2"/>
</dbReference>
<proteinExistence type="inferred from homology"/>
<feature type="region of interest" description="Disordered" evidence="10">
    <location>
        <begin position="462"/>
        <end position="520"/>
    </location>
</feature>
<dbReference type="EMBL" id="KV426060">
    <property type="protein sequence ID" value="KZV89929.1"/>
    <property type="molecule type" value="Genomic_DNA"/>
</dbReference>
<feature type="transmembrane region" description="Helical" evidence="11">
    <location>
        <begin position="383"/>
        <end position="404"/>
    </location>
</feature>
<feature type="domain" description="ABC transporter" evidence="12">
    <location>
        <begin position="534"/>
        <end position="755"/>
    </location>
</feature>
<feature type="region of interest" description="Disordered" evidence="10">
    <location>
        <begin position="89"/>
        <end position="120"/>
    </location>
</feature>
<dbReference type="FunFam" id="3.40.50.300:FF:000630">
    <property type="entry name" value="ATP-binding cassette (ABC) transporter, putative"/>
    <property type="match status" value="1"/>
</dbReference>
<dbReference type="GO" id="GO:0016020">
    <property type="term" value="C:membrane"/>
    <property type="evidence" value="ECO:0007669"/>
    <property type="project" value="UniProtKB-SubCell"/>
</dbReference>
<dbReference type="Gene3D" id="3.40.50.300">
    <property type="entry name" value="P-loop containing nucleotide triphosphate hydrolases"/>
    <property type="match status" value="2"/>
</dbReference>
<evidence type="ECO:0000256" key="4">
    <source>
        <dbReference type="ARBA" id="ARBA00022692"/>
    </source>
</evidence>
<gene>
    <name evidence="14" type="ORF">EXIGLDRAFT_740891</name>
</gene>
<feature type="transmembrane region" description="Helical" evidence="11">
    <location>
        <begin position="176"/>
        <end position="197"/>
    </location>
</feature>
<feature type="transmembrane region" description="Helical" evidence="11">
    <location>
        <begin position="854"/>
        <end position="877"/>
    </location>
</feature>
<evidence type="ECO:0000259" key="12">
    <source>
        <dbReference type="PROSITE" id="PS50893"/>
    </source>
</evidence>
<feature type="transmembrane region" description="Helical" evidence="11">
    <location>
        <begin position="229"/>
        <end position="252"/>
    </location>
</feature>
<feature type="transmembrane region" description="Helical" evidence="11">
    <location>
        <begin position="1044"/>
        <end position="1060"/>
    </location>
</feature>
<sequence length="1393" mass="153681">MAPAFIERIWHPEPAPPDFGKGKQMPDSGANFLRILTFDWLTPLLSVGWSRPLEESDLWHMDEARSARRVADATEAQFYARCPPFKRPPQYRVPEDDSAAPVTGTSVNEQDAKTKTAGKPKKKYDMSLLITLHNGEAGPQAVEAGLVEAPRSVGYGIGLAFAIFAMQETASICTGMFYYFSMTVGFLVRTSLVSVIFRKAFRLSGRARQSHSTGQITTMISADCTRLDVAAGFCHIAWSSPIQIIIGIALLINNLGVSALVGLGVLLLSFPIQGIIVSRMVLSRRKSLRMTDKRVRLLQEVLQGIRLLILFNWQGHYIERVAGLRRDELKNVRRFATLRGALTALTVFVSILSATLTFITYSLTGHDLDPAIIFSSLQLFNNIRAPLFFLPLVAAALSDGYVALQRITKMLIADDLEDVYPIVEYPSTPDSASDDDGLVKEKKHGSVASPAVVINGSFTWESGSKADPSSRDAPTKSKKHKVADDDVEEEKLSRKERRERQTKAKAKAKEEKAKQKAETARWNATLKQWGRGIPTAEEVVEKGPAPFALENVDLTIRKGSFVAIVGRVASGKSSLLQAMTGDMRRTSGDVTFGGTLSYAPQAPWIQNLSLMDNVLFGQEFEDQRFRDVLYACALERDIEILPDGVMTEIGERGVTLSGGQKARINLARVAYAKTDIALLDDPLSAVDAHVAKHILEHCLLHGPLSEKTRILVTHQLYVLPYVDEVVFMENGKVVEQGTYHELVARGGDFAKLVEEYGAEESQGSKEASGGHAKDKADDKPDAEKPTKLVTGDERETGAVSGAAYVSYAKAAGGIRWVLLLLLWLAMAQIAQVASTLFLGFWSSSQIPGFENGDYMALYGGMGVATAVFTFVAAFAFAQAGFNASFNLFTDALKAVMRAPLSWHEMTPTGAIMNRLSKDIDTLDSQLPQAWFQLLTNTATIVGTIGLVLYSYTWLGIMFPPLFVFYAMVLAFYRRTSIEAKRLDSILRTVLYAGFSEALNGLSTIRAYRSESRFFRDSEKKLDSENRSYFITIVVQRWLGVRMDLLSNILVLGIGIIGVGLRNTENPSKIGIVLTYTLSVTQVMGQTMSMLAQVEQNMNTVERVVKYCELEPEPPLEQPTDPPKSEWPSSGTIEFDNVCLRYRPHLPLALRNVSFTVKPGERVGIVGRTGAGKSTILGALFRTGPLEGGRILIDGVDIGSLGLATLRESLSIIPQDAVLFEGSLRENIDPRGQRTDVELHDALRRVGLVSDPDIKDSEDTSQGKWDLDRQVRDDSFSAGEKQLLALCRALVRSESKILVLDEATSNVDVATDATIQLMIQQDFRRKTLLCIAHRLNTIVYYDRVLVMDHGEVAEYDTPLNLYDAGGIFRSLCKQASLTRDDIVRIRANAFVKED</sequence>
<evidence type="ECO:0000313" key="14">
    <source>
        <dbReference type="EMBL" id="KZV89929.1"/>
    </source>
</evidence>
<dbReference type="SUPFAM" id="SSF90123">
    <property type="entry name" value="ABC transporter transmembrane region"/>
    <property type="match status" value="2"/>
</dbReference>
<dbReference type="InterPro" id="IPR003593">
    <property type="entry name" value="AAA+_ATPase"/>
</dbReference>
<dbReference type="PROSITE" id="PS50929">
    <property type="entry name" value="ABC_TM1F"/>
    <property type="match status" value="2"/>
</dbReference>
<dbReference type="InterPro" id="IPR011527">
    <property type="entry name" value="ABC1_TM_dom"/>
</dbReference>
<keyword evidence="4 11" id="KW-0812">Transmembrane</keyword>
<dbReference type="CDD" id="cd18606">
    <property type="entry name" value="ABC_6TM_YOR1_D2_like"/>
    <property type="match status" value="1"/>
</dbReference>
<evidence type="ECO:0000259" key="13">
    <source>
        <dbReference type="PROSITE" id="PS50929"/>
    </source>
</evidence>
<comment type="similarity">
    <text evidence="2">Belongs to the ABC transporter superfamily. ABCC family. Conjugate transporter (TC 3.A.1.208) subfamily.</text>
</comment>
<evidence type="ECO:0000256" key="11">
    <source>
        <dbReference type="SAM" id="Phobius"/>
    </source>
</evidence>
<dbReference type="GO" id="GO:0016887">
    <property type="term" value="F:ATP hydrolysis activity"/>
    <property type="evidence" value="ECO:0007669"/>
    <property type="project" value="InterPro"/>
</dbReference>
<keyword evidence="7 11" id="KW-1133">Transmembrane helix</keyword>
<protein>
    <recommendedName>
        <fullName evidence="16">P-loop containing nucleoside triphosphate hydrolase protein</fullName>
    </recommendedName>
</protein>
<dbReference type="SUPFAM" id="SSF52540">
    <property type="entry name" value="P-loop containing nucleoside triphosphate hydrolases"/>
    <property type="match status" value="2"/>
</dbReference>
<reference evidence="14 15" key="1">
    <citation type="journal article" date="2016" name="Mol. Biol. Evol.">
        <title>Comparative Genomics of Early-Diverging Mushroom-Forming Fungi Provides Insights into the Origins of Lignocellulose Decay Capabilities.</title>
        <authorList>
            <person name="Nagy L.G."/>
            <person name="Riley R."/>
            <person name="Tritt A."/>
            <person name="Adam C."/>
            <person name="Daum C."/>
            <person name="Floudas D."/>
            <person name="Sun H."/>
            <person name="Yadav J.S."/>
            <person name="Pangilinan J."/>
            <person name="Larsson K.H."/>
            <person name="Matsuura K."/>
            <person name="Barry K."/>
            <person name="Labutti K."/>
            <person name="Kuo R."/>
            <person name="Ohm R.A."/>
            <person name="Bhattacharya S.S."/>
            <person name="Shirouzu T."/>
            <person name="Yoshinaga Y."/>
            <person name="Martin F.M."/>
            <person name="Grigoriev I.V."/>
            <person name="Hibbett D.S."/>
        </authorList>
    </citation>
    <scope>NUCLEOTIDE SEQUENCE [LARGE SCALE GENOMIC DNA]</scope>
    <source>
        <strain evidence="14 15">HHB12029</strain>
    </source>
</reference>
<dbReference type="InterPro" id="IPR050173">
    <property type="entry name" value="ABC_transporter_C-like"/>
</dbReference>
<dbReference type="FunFam" id="1.20.1560.10:FF:000010">
    <property type="entry name" value="Multidrug resistance-associated ABC transporter"/>
    <property type="match status" value="1"/>
</dbReference>
<dbReference type="InterPro" id="IPR003439">
    <property type="entry name" value="ABC_transporter-like_ATP-bd"/>
</dbReference>
<keyword evidence="3" id="KW-0813">Transport</keyword>
<dbReference type="OrthoDB" id="6500128at2759"/>
<evidence type="ECO:0000256" key="1">
    <source>
        <dbReference type="ARBA" id="ARBA00004141"/>
    </source>
</evidence>
<feature type="transmembrane region" description="Helical" evidence="11">
    <location>
        <begin position="816"/>
        <end position="842"/>
    </location>
</feature>
<feature type="transmembrane region" description="Helical" evidence="11">
    <location>
        <begin position="340"/>
        <end position="363"/>
    </location>
</feature>
<dbReference type="InterPro" id="IPR027417">
    <property type="entry name" value="P-loop_NTPase"/>
</dbReference>
<feature type="compositionally biased region" description="Basic and acidic residues" evidence="10">
    <location>
        <begin position="490"/>
        <end position="519"/>
    </location>
</feature>
<dbReference type="Pfam" id="PF00664">
    <property type="entry name" value="ABC_membrane"/>
    <property type="match status" value="2"/>
</dbReference>
<feature type="domain" description="ABC transporter" evidence="12">
    <location>
        <begin position="1132"/>
        <end position="1373"/>
    </location>
</feature>
<dbReference type="PROSITE" id="PS00211">
    <property type="entry name" value="ABC_TRANSPORTER_1"/>
    <property type="match status" value="2"/>
</dbReference>
<dbReference type="STRING" id="1314781.A0A166A9Y6"/>
<keyword evidence="8 11" id="KW-0472">Membrane</keyword>
<name>A0A166A9Y6_EXIGL</name>
<dbReference type="PANTHER" id="PTHR24223:SF456">
    <property type="entry name" value="MULTIDRUG RESISTANCE-ASSOCIATED PROTEIN LETHAL(2)03659"/>
    <property type="match status" value="1"/>
</dbReference>
<dbReference type="InterPro" id="IPR036640">
    <property type="entry name" value="ABC1_TM_sf"/>
</dbReference>
<dbReference type="PANTHER" id="PTHR24223">
    <property type="entry name" value="ATP-BINDING CASSETTE SUB-FAMILY C"/>
    <property type="match status" value="1"/>
</dbReference>
<dbReference type="InParanoid" id="A0A166A9Y6"/>
<evidence type="ECO:0000256" key="9">
    <source>
        <dbReference type="ARBA" id="ARBA00023180"/>
    </source>
</evidence>
<dbReference type="CDD" id="cd18597">
    <property type="entry name" value="ABC_6TM_YOR1_D1_like"/>
    <property type="match status" value="1"/>
</dbReference>
<evidence type="ECO:0000256" key="5">
    <source>
        <dbReference type="ARBA" id="ARBA00022741"/>
    </source>
</evidence>
<keyword evidence="9" id="KW-0325">Glycoprotein</keyword>
<evidence type="ECO:0000256" key="10">
    <source>
        <dbReference type="SAM" id="MobiDB-lite"/>
    </source>
</evidence>
<feature type="region of interest" description="Disordered" evidence="10">
    <location>
        <begin position="760"/>
        <end position="792"/>
    </location>
</feature>
<dbReference type="InterPro" id="IPR017871">
    <property type="entry name" value="ABC_transporter-like_CS"/>
</dbReference>
<dbReference type="GO" id="GO:0140359">
    <property type="term" value="F:ABC-type transporter activity"/>
    <property type="evidence" value="ECO:0007669"/>
    <property type="project" value="InterPro"/>
</dbReference>
<dbReference type="CDD" id="cd03250">
    <property type="entry name" value="ABCC_MRP_domain1"/>
    <property type="match status" value="1"/>
</dbReference>
<dbReference type="PROSITE" id="PS50893">
    <property type="entry name" value="ABC_TRANSPORTER_2"/>
    <property type="match status" value="2"/>
</dbReference>
<dbReference type="CDD" id="cd03244">
    <property type="entry name" value="ABCC_MRP_domain2"/>
    <property type="match status" value="1"/>
</dbReference>
<feature type="domain" description="ABC transmembrane type-1" evidence="13">
    <location>
        <begin position="140"/>
        <end position="399"/>
    </location>
</feature>
<evidence type="ECO:0000256" key="7">
    <source>
        <dbReference type="ARBA" id="ARBA00022989"/>
    </source>
</evidence>
<dbReference type="Pfam" id="PF00005">
    <property type="entry name" value="ABC_tran"/>
    <property type="match status" value="2"/>
</dbReference>
<evidence type="ECO:0000256" key="2">
    <source>
        <dbReference type="ARBA" id="ARBA00009726"/>
    </source>
</evidence>
<evidence type="ECO:0000256" key="8">
    <source>
        <dbReference type="ARBA" id="ARBA00023136"/>
    </source>
</evidence>
<evidence type="ECO:0008006" key="16">
    <source>
        <dbReference type="Google" id="ProtNLM"/>
    </source>
</evidence>
<feature type="transmembrane region" description="Helical" evidence="11">
    <location>
        <begin position="953"/>
        <end position="972"/>
    </location>
</feature>
<keyword evidence="6" id="KW-0067">ATP-binding</keyword>
<evidence type="ECO:0000256" key="3">
    <source>
        <dbReference type="ARBA" id="ARBA00022448"/>
    </source>
</evidence>
<feature type="compositionally biased region" description="Basic and acidic residues" evidence="10">
    <location>
        <begin position="771"/>
        <end position="792"/>
    </location>
</feature>
<comment type="subcellular location">
    <subcellularLocation>
        <location evidence="1">Membrane</location>
        <topology evidence="1">Multi-pass membrane protein</topology>
    </subcellularLocation>
</comment>
<keyword evidence="15" id="KW-1185">Reference proteome</keyword>
<dbReference type="GO" id="GO:0005524">
    <property type="term" value="F:ATP binding"/>
    <property type="evidence" value="ECO:0007669"/>
    <property type="project" value="UniProtKB-KW"/>
</dbReference>
<accession>A0A166A9Y6</accession>
<feature type="transmembrane region" description="Helical" evidence="11">
    <location>
        <begin position="258"/>
        <end position="282"/>
    </location>
</feature>
<feature type="transmembrane region" description="Helical" evidence="11">
    <location>
        <begin position="929"/>
        <end position="947"/>
    </location>
</feature>
<keyword evidence="5" id="KW-0547">Nucleotide-binding</keyword>
<evidence type="ECO:0000256" key="6">
    <source>
        <dbReference type="ARBA" id="ARBA00022840"/>
    </source>
</evidence>
<organism evidence="14 15">
    <name type="scientific">Exidia glandulosa HHB12029</name>
    <dbReference type="NCBI Taxonomy" id="1314781"/>
    <lineage>
        <taxon>Eukaryota</taxon>
        <taxon>Fungi</taxon>
        <taxon>Dikarya</taxon>
        <taxon>Basidiomycota</taxon>
        <taxon>Agaricomycotina</taxon>
        <taxon>Agaricomycetes</taxon>
        <taxon>Auriculariales</taxon>
        <taxon>Exidiaceae</taxon>
        <taxon>Exidia</taxon>
    </lineage>
</organism>
<dbReference type="SMART" id="SM00382">
    <property type="entry name" value="AAA"/>
    <property type="match status" value="2"/>
</dbReference>
<feature type="domain" description="ABC transmembrane type-1" evidence="13">
    <location>
        <begin position="818"/>
        <end position="1095"/>
    </location>
</feature>
<dbReference type="FunFam" id="3.40.50.300:FF:000997">
    <property type="entry name" value="Multidrug resistance-associated protein 1"/>
    <property type="match status" value="1"/>
</dbReference>
<dbReference type="Proteomes" id="UP000077266">
    <property type="component" value="Unassembled WGS sequence"/>
</dbReference>
<evidence type="ECO:0000313" key="15">
    <source>
        <dbReference type="Proteomes" id="UP000077266"/>
    </source>
</evidence>